<feature type="transmembrane region" description="Helical" evidence="1">
    <location>
        <begin position="49"/>
        <end position="72"/>
    </location>
</feature>
<feature type="transmembrane region" description="Helical" evidence="1">
    <location>
        <begin position="280"/>
        <end position="300"/>
    </location>
</feature>
<feature type="transmembrane region" description="Helical" evidence="1">
    <location>
        <begin position="187"/>
        <end position="204"/>
    </location>
</feature>
<keyword evidence="4" id="KW-1185">Reference proteome</keyword>
<dbReference type="InterPro" id="IPR002656">
    <property type="entry name" value="Acyl_transf_3_dom"/>
</dbReference>
<feature type="transmembrane region" description="Helical" evidence="1">
    <location>
        <begin position="141"/>
        <end position="161"/>
    </location>
</feature>
<keyword evidence="3" id="KW-0808">Transferase</keyword>
<dbReference type="KEGG" id="stae:HNV11_05525"/>
<feature type="transmembrane region" description="Helical" evidence="1">
    <location>
        <begin position="248"/>
        <end position="268"/>
    </location>
</feature>
<dbReference type="AlphaFoldDB" id="A0A6M5Y6A7"/>
<dbReference type="RefSeq" id="WP_171738719.1">
    <property type="nucleotide sequence ID" value="NZ_CP053435.1"/>
</dbReference>
<dbReference type="EMBL" id="CP053435">
    <property type="protein sequence ID" value="QJW88880.1"/>
    <property type="molecule type" value="Genomic_DNA"/>
</dbReference>
<dbReference type="PANTHER" id="PTHR36927">
    <property type="entry name" value="BLR4337 PROTEIN"/>
    <property type="match status" value="1"/>
</dbReference>
<protein>
    <submittedName>
        <fullName evidence="3">Acyltransferase family protein</fullName>
    </submittedName>
</protein>
<feature type="transmembrane region" description="Helical" evidence="1">
    <location>
        <begin position="344"/>
        <end position="366"/>
    </location>
</feature>
<dbReference type="GO" id="GO:0016747">
    <property type="term" value="F:acyltransferase activity, transferring groups other than amino-acyl groups"/>
    <property type="evidence" value="ECO:0007669"/>
    <property type="project" value="InterPro"/>
</dbReference>
<keyword evidence="1" id="KW-0812">Transmembrane</keyword>
<accession>A0A6M5Y6A7</accession>
<dbReference type="Pfam" id="PF01757">
    <property type="entry name" value="Acyl_transf_3"/>
    <property type="match status" value="1"/>
</dbReference>
<keyword evidence="1" id="KW-0472">Membrane</keyword>
<feature type="transmembrane region" description="Helical" evidence="1">
    <location>
        <begin position="320"/>
        <end position="338"/>
    </location>
</feature>
<feature type="domain" description="Acyltransferase 3" evidence="2">
    <location>
        <begin position="7"/>
        <end position="363"/>
    </location>
</feature>
<evidence type="ECO:0000313" key="3">
    <source>
        <dbReference type="EMBL" id="QJW88880.1"/>
    </source>
</evidence>
<evidence type="ECO:0000313" key="4">
    <source>
        <dbReference type="Proteomes" id="UP000502756"/>
    </source>
</evidence>
<name>A0A6M5Y6A7_9BACT</name>
<feature type="transmembrane region" description="Helical" evidence="1">
    <location>
        <begin position="216"/>
        <end position="236"/>
    </location>
</feature>
<dbReference type="InterPro" id="IPR050623">
    <property type="entry name" value="Glucan_succinyl_AcylTrfase"/>
</dbReference>
<feature type="transmembrane region" description="Helical" evidence="1">
    <location>
        <begin position="93"/>
        <end position="115"/>
    </location>
</feature>
<reference evidence="3 4" key="1">
    <citation type="submission" date="2020-05" db="EMBL/GenBank/DDBJ databases">
        <title>Genome sequencing of Spirosoma sp. TS118.</title>
        <authorList>
            <person name="Lee J.-H."/>
            <person name="Jeong S."/>
            <person name="Zhao L."/>
            <person name="Jung J.-H."/>
            <person name="Kim M.-K."/>
            <person name="Lim S."/>
        </authorList>
    </citation>
    <scope>NUCLEOTIDE SEQUENCE [LARGE SCALE GENOMIC DNA]</scope>
    <source>
        <strain evidence="3 4">TS118</strain>
    </source>
</reference>
<dbReference type="Proteomes" id="UP000502756">
    <property type="component" value="Chromosome"/>
</dbReference>
<gene>
    <name evidence="3" type="ORF">HNV11_05525</name>
</gene>
<evidence type="ECO:0000256" key="1">
    <source>
        <dbReference type="SAM" id="Phobius"/>
    </source>
</evidence>
<evidence type="ECO:0000259" key="2">
    <source>
        <dbReference type="Pfam" id="PF01757"/>
    </source>
</evidence>
<keyword evidence="1" id="KW-1133">Transmembrane helix</keyword>
<dbReference type="PANTHER" id="PTHR36927:SF1">
    <property type="entry name" value="MDO-LIKE PROTEIN"/>
    <property type="match status" value="1"/>
</dbReference>
<proteinExistence type="predicted"/>
<sequence length="399" mass="46188">MTSARYNGLDVLRIGMMFSVMVTHAGLSYTNEAFPVWGEFHDPQTNHIAFYYVFLIRHLFSMPVFFVLAGFFGAMTVRRYGAGAMLRNRTRRILLPLLVFMPLLSPIILLGFAAARNGTTDSAEYRLVINMITSGVPVVRLVHLWFLYYLYIFCLLAYVTVKIAERLPAHWVTAVTSRFDRLLISRWYALIFGVVTLMTLLTMHGPWIETPTEFRLNWRTFLVEIVFFVFGWRLFHHSYLLNRFTQRPWLNVGASALFMTLYLTIYFHRPWFSSDRTYTTAAMVMGACHIWTVIPGLIGLSLKAFPKSTLTTQLLSQGSYWMYLAHMPLTIWISYWLLDWPVSCFLKFGVNLVSIFLFTFLTYLLFVRSTFIGRFLNGKAHPWIFARKPAPAAPAESIA</sequence>
<organism evidence="3 4">
    <name type="scientific">Spirosoma taeanense</name>
    <dbReference type="NCBI Taxonomy" id="2735870"/>
    <lineage>
        <taxon>Bacteria</taxon>
        <taxon>Pseudomonadati</taxon>
        <taxon>Bacteroidota</taxon>
        <taxon>Cytophagia</taxon>
        <taxon>Cytophagales</taxon>
        <taxon>Cytophagaceae</taxon>
        <taxon>Spirosoma</taxon>
    </lineage>
</organism>
<keyword evidence="3" id="KW-0012">Acyltransferase</keyword>
<feature type="transmembrane region" description="Helical" evidence="1">
    <location>
        <begin position="12"/>
        <end position="29"/>
    </location>
</feature>